<evidence type="ECO:0000256" key="1">
    <source>
        <dbReference type="SAM" id="MobiDB-lite"/>
    </source>
</evidence>
<proteinExistence type="predicted"/>
<feature type="compositionally biased region" description="Basic and acidic residues" evidence="1">
    <location>
        <begin position="39"/>
        <end position="50"/>
    </location>
</feature>
<gene>
    <name evidence="2" type="ORF">HYC85_003481</name>
</gene>
<dbReference type="EMBL" id="JACBKZ010000002">
    <property type="protein sequence ID" value="KAF5956256.1"/>
    <property type="molecule type" value="Genomic_DNA"/>
</dbReference>
<accession>A0A7J7HVZ6</accession>
<evidence type="ECO:0000313" key="3">
    <source>
        <dbReference type="Proteomes" id="UP000593564"/>
    </source>
</evidence>
<comment type="caution">
    <text evidence="2">The sequence shown here is derived from an EMBL/GenBank/DDBJ whole genome shotgun (WGS) entry which is preliminary data.</text>
</comment>
<protein>
    <submittedName>
        <fullName evidence="2">Uncharacterized protein</fullName>
    </submittedName>
</protein>
<dbReference type="AlphaFoldDB" id="A0A7J7HVZ6"/>
<feature type="region of interest" description="Disordered" evidence="1">
    <location>
        <begin position="1"/>
        <end position="50"/>
    </location>
</feature>
<reference evidence="3" key="1">
    <citation type="journal article" date="2020" name="Nat. Commun.">
        <title>Genome assembly of wild tea tree DASZ reveals pedigree and selection history of tea varieties.</title>
        <authorList>
            <person name="Zhang W."/>
            <person name="Zhang Y."/>
            <person name="Qiu H."/>
            <person name="Guo Y."/>
            <person name="Wan H."/>
            <person name="Zhang X."/>
            <person name="Scossa F."/>
            <person name="Alseekh S."/>
            <person name="Zhang Q."/>
            <person name="Wang P."/>
            <person name="Xu L."/>
            <person name="Schmidt M.H."/>
            <person name="Jia X."/>
            <person name="Li D."/>
            <person name="Zhu A."/>
            <person name="Guo F."/>
            <person name="Chen W."/>
            <person name="Ni D."/>
            <person name="Usadel B."/>
            <person name="Fernie A.R."/>
            <person name="Wen W."/>
        </authorList>
    </citation>
    <scope>NUCLEOTIDE SEQUENCE [LARGE SCALE GENOMIC DNA]</scope>
    <source>
        <strain evidence="3">cv. G240</strain>
    </source>
</reference>
<organism evidence="2 3">
    <name type="scientific">Camellia sinensis</name>
    <name type="common">Tea plant</name>
    <name type="synonym">Thea sinensis</name>
    <dbReference type="NCBI Taxonomy" id="4442"/>
    <lineage>
        <taxon>Eukaryota</taxon>
        <taxon>Viridiplantae</taxon>
        <taxon>Streptophyta</taxon>
        <taxon>Embryophyta</taxon>
        <taxon>Tracheophyta</taxon>
        <taxon>Spermatophyta</taxon>
        <taxon>Magnoliopsida</taxon>
        <taxon>eudicotyledons</taxon>
        <taxon>Gunneridae</taxon>
        <taxon>Pentapetalae</taxon>
        <taxon>asterids</taxon>
        <taxon>Ericales</taxon>
        <taxon>Theaceae</taxon>
        <taxon>Camellia</taxon>
    </lineage>
</organism>
<reference evidence="2 3" key="2">
    <citation type="submission" date="2020-07" db="EMBL/GenBank/DDBJ databases">
        <title>Genome assembly of wild tea tree DASZ reveals pedigree and selection history of tea varieties.</title>
        <authorList>
            <person name="Zhang W."/>
        </authorList>
    </citation>
    <scope>NUCLEOTIDE SEQUENCE [LARGE SCALE GENOMIC DNA]</scope>
    <source>
        <strain evidence="3">cv. G240</strain>
        <tissue evidence="2">Leaf</tissue>
    </source>
</reference>
<keyword evidence="3" id="KW-1185">Reference proteome</keyword>
<name>A0A7J7HVZ6_CAMSI</name>
<sequence length="50" mass="5682">MDPTATSHLDRESEVDLTDVPEPRVETLNHLNRGLDNLVSKEDPQRVADR</sequence>
<evidence type="ECO:0000313" key="2">
    <source>
        <dbReference type="EMBL" id="KAF5956256.1"/>
    </source>
</evidence>
<dbReference type="Proteomes" id="UP000593564">
    <property type="component" value="Unassembled WGS sequence"/>
</dbReference>